<dbReference type="PANTHER" id="PTHR22572">
    <property type="entry name" value="SUGAR-1-PHOSPHATE GUANYL TRANSFERASE"/>
    <property type="match status" value="1"/>
</dbReference>
<dbReference type="Pfam" id="PF00483">
    <property type="entry name" value="NTP_transferase"/>
    <property type="match status" value="1"/>
</dbReference>
<dbReference type="GO" id="GO:0016740">
    <property type="term" value="F:transferase activity"/>
    <property type="evidence" value="ECO:0007669"/>
    <property type="project" value="UniProtKB-KW"/>
</dbReference>
<evidence type="ECO:0000259" key="1">
    <source>
        <dbReference type="Pfam" id="PF00483"/>
    </source>
</evidence>
<protein>
    <submittedName>
        <fullName evidence="2">Nucleotidyltransferase</fullName>
    </submittedName>
</protein>
<dbReference type="RefSeq" id="WP_115564535.1">
    <property type="nucleotide sequence ID" value="NZ_QRGR01000005.1"/>
</dbReference>
<evidence type="ECO:0000313" key="2">
    <source>
        <dbReference type="EMBL" id="RDV16125.1"/>
    </source>
</evidence>
<reference evidence="3" key="1">
    <citation type="submission" date="2018-08" db="EMBL/GenBank/DDBJ databases">
        <authorList>
            <person name="Liu Z.-W."/>
            <person name="Du Z.-J."/>
        </authorList>
    </citation>
    <scope>NUCLEOTIDE SEQUENCE [LARGE SCALE GENOMIC DNA]</scope>
    <source>
        <strain evidence="3">H4X</strain>
    </source>
</reference>
<dbReference type="SUPFAM" id="SSF54631">
    <property type="entry name" value="CBS-domain pair"/>
    <property type="match status" value="1"/>
</dbReference>
<sequence>MNDYHRHIIKSKSPIKQALAQLDKLAADAILFVVDSDEKLVGSLTDGDVRRGFLRGLSLDDVVDEFIQPNPKFIQKGAYTIEEVINYRKNQLKIIPVLCQEGRIVNVINFRFLKSYLPVDAVLMAGGRGSRLRPLTDNVPKPLLKVGDKPIIEHNMDRLISFGIDDIWLSVRYLGEQLEEHFGDGSSKYVNVQYVWEDEPLGTLGAVGKVEDFQHDCVLVSNSDLLTNLDYEDFYLDFKAKDAAISVVSIPYTVNIPYAVLETEETTIKSFKEKPTYTYYSNGGIYLIKREVLKYIPKDSFYDTTDLMELLIEKGFKVNSYPLRGYWLDIGKPEDFKKAQEDIKHIKF</sequence>
<gene>
    <name evidence="2" type="ORF">DXT99_05495</name>
</gene>
<dbReference type="OrthoDB" id="9813880at2"/>
<comment type="caution">
    <text evidence="2">The sequence shown here is derived from an EMBL/GenBank/DDBJ whole genome shotgun (WGS) entry which is preliminary data.</text>
</comment>
<organism evidence="2 3">
    <name type="scientific">Pontibacter diazotrophicus</name>
    <dbReference type="NCBI Taxonomy" id="1400979"/>
    <lineage>
        <taxon>Bacteria</taxon>
        <taxon>Pseudomonadati</taxon>
        <taxon>Bacteroidota</taxon>
        <taxon>Cytophagia</taxon>
        <taxon>Cytophagales</taxon>
        <taxon>Hymenobacteraceae</taxon>
        <taxon>Pontibacter</taxon>
    </lineage>
</organism>
<dbReference type="InterPro" id="IPR005835">
    <property type="entry name" value="NTP_transferase_dom"/>
</dbReference>
<proteinExistence type="predicted"/>
<dbReference type="InterPro" id="IPR050486">
    <property type="entry name" value="Mannose-1P_guanyltransferase"/>
</dbReference>
<dbReference type="Gene3D" id="3.10.580.10">
    <property type="entry name" value="CBS-domain"/>
    <property type="match status" value="1"/>
</dbReference>
<feature type="domain" description="Nucleotidyl transferase" evidence="1">
    <location>
        <begin position="121"/>
        <end position="344"/>
    </location>
</feature>
<name>A0A3D8LFC6_9BACT</name>
<accession>A0A3D8LFC6</accession>
<dbReference type="SUPFAM" id="SSF53448">
    <property type="entry name" value="Nucleotide-diphospho-sugar transferases"/>
    <property type="match status" value="1"/>
</dbReference>
<dbReference type="InterPro" id="IPR046342">
    <property type="entry name" value="CBS_dom_sf"/>
</dbReference>
<dbReference type="InterPro" id="IPR029044">
    <property type="entry name" value="Nucleotide-diphossugar_trans"/>
</dbReference>
<keyword evidence="3" id="KW-1185">Reference proteome</keyword>
<dbReference type="AlphaFoldDB" id="A0A3D8LFC6"/>
<evidence type="ECO:0000313" key="3">
    <source>
        <dbReference type="Proteomes" id="UP000256708"/>
    </source>
</evidence>
<dbReference type="CDD" id="cd06426">
    <property type="entry name" value="NTP_transferase_like_2"/>
    <property type="match status" value="1"/>
</dbReference>
<dbReference type="Gene3D" id="3.90.550.10">
    <property type="entry name" value="Spore Coat Polysaccharide Biosynthesis Protein SpsA, Chain A"/>
    <property type="match status" value="1"/>
</dbReference>
<dbReference type="Proteomes" id="UP000256708">
    <property type="component" value="Unassembled WGS sequence"/>
</dbReference>
<keyword evidence="2" id="KW-0808">Transferase</keyword>
<dbReference type="EMBL" id="QRGR01000005">
    <property type="protein sequence ID" value="RDV16125.1"/>
    <property type="molecule type" value="Genomic_DNA"/>
</dbReference>